<dbReference type="InterPro" id="IPR046839">
    <property type="entry name" value="ABC_toxin_N"/>
</dbReference>
<dbReference type="OrthoDB" id="4940706at2759"/>
<feature type="coiled-coil region" evidence="1">
    <location>
        <begin position="2457"/>
        <end position="2484"/>
    </location>
</feature>
<feature type="domain" description="Tc toxin complex TcA C-terminal TcB-binding" evidence="2">
    <location>
        <begin position="2469"/>
        <end position="2757"/>
    </location>
</feature>
<dbReference type="Pfam" id="PF18276">
    <property type="entry name" value="TcA_TcB_BD"/>
    <property type="match status" value="1"/>
</dbReference>
<evidence type="ECO:0000313" key="5">
    <source>
        <dbReference type="EMBL" id="KAF1844454.1"/>
    </source>
</evidence>
<sequence length="2926" mass="324500">MTPPLSIDRSSELTGLLNALGLAPNRPDIAAIPAKEKKTPSDILRIISSAESGGNKEQRLRIVFCAELWDLCHSSTACTAILQKPGLKSLSDVSLFVFSSASKDRGLALMASDVQPFEEALFEKQPAAVLLALHRRDELCIKPDTKAKVLDILERAVAAGANLVKESLLDFVANDPSHDGQNAADSGVLFEDIKSLQRLIPVVKNPRTIGCLLKASLTSAHTIAARNRGDFLDMMEKAGFSSTVAADIHSRASVIDLRNEDLWSEFLRSRSQVPLLSVEGQIDVSKDSSAPNEAVPINLTTLFNEMDSVEYDETNSVLSPAAYLVDLLQLLKKSQVTDEKTLLNLFEDRRPDIAHLHLSRANTTKLVSYNGLANEVMEAFIREGKGDSTATANTLNEIDDTDDSAQLALPNAGGIFVSPIGKQAYPVSAFPYNNAVFSTRELLHTAGVSRLELLNLFRSDATLSRNAFGSSDSPRLLHAASVANDRKWAAEALGLQHCDWIAITKEGFYDLDFVRSSNSTALPADQNAYISYIGGHSTASYWGYAPVDETNTAEKQMTDAASSKGLSNIRDELLPRSGLSFKELIRILDTKFVGRRLAILPEFQGKYSERLGDFTLLETSRVNSGSATVPLSEETCHTLQAFIRLWKRSGWDINEIDEALVLFARPNCVDGEEAARMNVDCQTLESLAQVKTLSTLVSLEINKLLPFWGLENEQVQAVLFERLFVKSRLVTQYPRVLFSGLEATRATISEVSAALKLALNVNDEGLADFVSAADLQFNDVWTSANMTKLYRVWLLLKMTAIPTAYIRAWLDIFSRDRALFENPLNTLTALQTWHSLSASTLPVKSLIKLAAPPKDVEESLTYPFLRSVLGKSTDIKSKYAGLFADRASQTVESLSDFILAMSTDLFAPGAPAEILELVKGTIVTPCKASLPDDAEIPASLSTKLTYEKSTGSLYLYGVLNPSDEVALRGIWKSGNGQTAAVTDALKSQRRPFNLLPSRMFSNATKPAAYLWDSTLFLKEKSRRDEAILERCYDFALRLHSVWLQKALNEAVESSLANTFAHIPSKSLPTLSESITMQPDKSSPAVQGISSISQFIQLADEKGFGSSAYFLPPTTGSYTFTPPAGHSMTVNIDHKEVVFGDSAADTASKGLQLSSDKLCRISIDKAGSLGAATWFSGASPVAKFSSANAFPLSSVPFFNSFLGQLQVASSLVETHGLEASQIDTLTHHNLSLTRPALADLQALQVFTACRSIVEAKQLPVLSKLYDWAKDTLQAYDWAQESAAKKFIAEISKQIASALLWPEAKVTEYLEAISDPTYLKTLSSLRTLSEELARMKAVFDLANRFGFGVAAWFSWANAFVDSAANEDVDLFSHLRSCSLVFQEKNLRILVIDTIRKKKQDVLTSYLLAQTDFKKLEIRSEYGLFEHFLIDVQMGSQMETTRIRQAISTVQLFIQRCLLGMEKKNGIKKTIISKEIWAWMSRYALWQANRKVFLYPENWADPTLRDDKTEPFQQLEARVLQTSLNEETIGQILRDYIYAVDDVADLEVESYLWEASRGFHARIHFFSRTRTAPYVFYYRKLEIGGVRASDARWDWYPWTKMEVDIPLHEVNANGVAVNRPGTYLLPALYRGRVFLFIPQFLKKSSPPPATIQSPKALVNSDTSVSPPTEMWEIKMAWTENKNGKWGSKQVTSTGIKVLASAPGALPPIAQFRFRLKPRFQPPTTSSGSSTSLDPRLREILVIDVEQSYELATTKTVYKVCGQFELQGSRVLVRHEVGTTETETSKTSFSKLESKTQAVTLDDLKAAVSQISMSPTQPNEPLLLAVPPGSDQVSNAGEQKLVWPIVLDESQYPGAAGLVVERTTSTDVQTYFGFPSIDLKTGAFNLKEKITTDTQVLTHGISHALVERASTTEDLAPIFRVLENVKHPLQINAFGQDGNTFHELARPYALYNWELGFHAVALLMERLLATQQHELALNVARMVFDPTRDEEGSDTLTASDKTAISHLDRCWRFLPFRSPIVRQKGSAKTILQSLGAGTGVSADIDNWRSHPFAPHIVARGRPAVYMKRFIAKYIEILIASGDVYFRQNSMDTITLALQRYIEASEVFGPAPQTIMRPTTKVTKTYYDLKNLLNDFSTANVDMELQFPFFVATAGNKMPNESEKELLGFARSTFFAVPPNPELAALRATIDDRLYKLRNGLDINGNVRRMPLFDPPIDPGQLVNAAAGSGGFAGFLEIAGGPMPNYRAAYLLGKAMDLAGEIKSLGDALLSVKEKRDGEHLSNLKARQEVAIQAVLMDIKVAQREEALKSIEVLKDSRQTALMRLRYYLRLVGEESKVDQINKAEWDDIEQAIPEPTKDELRMSPQEKLEMDKTDAANRLTELATALENGCSALAVLPELTTEVSPMGVGVATKFDATNIIRGIMFTAEVMKAGAQKSSNEAGSASRKATLIRQLQDRRLQANNTGREIKNIDKQLEAQQKRIAVCDAEIKMQTQQTANLVEAEEFLKTKFTNEALYAWIEGVTRKLFHQTYLIALEVARAAETAYAFEYGPKYQRSLTGAHWDEARDGLLSGHSLGLELRRIEHNLLNRDAHDHELTKNISLRQIAPWALLRLRESGATEFSLPEVLFDMDFPGHYGRRIKSVSLSIPCILGPYTTPSCSLTLLQHQYRIKSGKSSSGDYYDIDITGDERFHTDRVPVTSLAISSAMQDSGRFELSFKDERYIPFEGAGVIGRWHIELPSPVRQFDYNTISDVVMHVRYTALEGGGAWRKTAQEAVLDFHAKLQVQSESGLLSLLDLKADFPNEWYNAFKTSTKKESGPAKFTLAQMPSRLPYWTANKTITARKLWMVLEAADAVEPYAPTNPVQIKFAGIETPIKFVPASETVGKLLVLQNETPQGQPEFSVTLADCEVTFPKAASYKRAWLLVQYTVA</sequence>
<dbReference type="EMBL" id="ML976617">
    <property type="protein sequence ID" value="KAF1844454.1"/>
    <property type="molecule type" value="Genomic_DNA"/>
</dbReference>
<accession>A0A9P4GFE8</accession>
<dbReference type="Proteomes" id="UP000800039">
    <property type="component" value="Unassembled WGS sequence"/>
</dbReference>
<dbReference type="Pfam" id="PF20220">
    <property type="entry name" value="ABC_toxin_N"/>
    <property type="match status" value="1"/>
</dbReference>
<comment type="caution">
    <text evidence="5">The sequence shown here is derived from an EMBL/GenBank/DDBJ whole genome shotgun (WGS) entry which is preliminary data.</text>
</comment>
<keyword evidence="6" id="KW-1185">Reference proteome</keyword>
<keyword evidence="1" id="KW-0175">Coiled coil</keyword>
<dbReference type="RefSeq" id="XP_040787017.1">
    <property type="nucleotide sequence ID" value="XM_040936167.1"/>
</dbReference>
<feature type="domain" description="ABC toxin N-terminal" evidence="4">
    <location>
        <begin position="1390"/>
        <end position="1513"/>
    </location>
</feature>
<protein>
    <submittedName>
        <fullName evidence="5">Uncharacterized protein</fullName>
    </submittedName>
</protein>
<evidence type="ECO:0000256" key="1">
    <source>
        <dbReference type="SAM" id="Coils"/>
    </source>
</evidence>
<organism evidence="5 6">
    <name type="scientific">Cucurbitaria berberidis CBS 394.84</name>
    <dbReference type="NCBI Taxonomy" id="1168544"/>
    <lineage>
        <taxon>Eukaryota</taxon>
        <taxon>Fungi</taxon>
        <taxon>Dikarya</taxon>
        <taxon>Ascomycota</taxon>
        <taxon>Pezizomycotina</taxon>
        <taxon>Dothideomycetes</taxon>
        <taxon>Pleosporomycetidae</taxon>
        <taxon>Pleosporales</taxon>
        <taxon>Pleosporineae</taxon>
        <taxon>Cucurbitariaceae</taxon>
        <taxon>Cucurbitaria</taxon>
    </lineage>
</organism>
<dbReference type="InterPro" id="IPR040840">
    <property type="entry name" value="TcA_TcB_BD"/>
</dbReference>
<feature type="domain" description="Neuraminidase-like" evidence="3">
    <location>
        <begin position="1543"/>
        <end position="1695"/>
    </location>
</feature>
<evidence type="ECO:0000313" key="6">
    <source>
        <dbReference type="Proteomes" id="UP000800039"/>
    </source>
</evidence>
<reference evidence="5" key="1">
    <citation type="submission" date="2020-01" db="EMBL/GenBank/DDBJ databases">
        <authorList>
            <consortium name="DOE Joint Genome Institute"/>
            <person name="Haridas S."/>
            <person name="Albert R."/>
            <person name="Binder M."/>
            <person name="Bloem J."/>
            <person name="Labutti K."/>
            <person name="Salamov A."/>
            <person name="Andreopoulos B."/>
            <person name="Baker S.E."/>
            <person name="Barry K."/>
            <person name="Bills G."/>
            <person name="Bluhm B.H."/>
            <person name="Cannon C."/>
            <person name="Castanera R."/>
            <person name="Culley D.E."/>
            <person name="Daum C."/>
            <person name="Ezra D."/>
            <person name="Gonzalez J.B."/>
            <person name="Henrissat B."/>
            <person name="Kuo A."/>
            <person name="Liang C."/>
            <person name="Lipzen A."/>
            <person name="Lutzoni F."/>
            <person name="Magnuson J."/>
            <person name="Mondo S."/>
            <person name="Nolan M."/>
            <person name="Ohm R."/>
            <person name="Pangilinan J."/>
            <person name="Park H.-J."/>
            <person name="Ramirez L."/>
            <person name="Alfaro M."/>
            <person name="Sun H."/>
            <person name="Tritt A."/>
            <person name="Yoshinaga Y."/>
            <person name="Zwiers L.-H."/>
            <person name="Turgeon B.G."/>
            <person name="Goodwin S.B."/>
            <person name="Spatafora J.W."/>
            <person name="Crous P.W."/>
            <person name="Grigoriev I.V."/>
        </authorList>
    </citation>
    <scope>NUCLEOTIDE SEQUENCE</scope>
    <source>
        <strain evidence="5">CBS 394.84</strain>
    </source>
</reference>
<proteinExistence type="predicted"/>
<evidence type="ECO:0000259" key="3">
    <source>
        <dbReference type="Pfam" id="PF18413"/>
    </source>
</evidence>
<dbReference type="InterPro" id="IPR041079">
    <property type="entry name" value="Neuraminidase-like"/>
</dbReference>
<evidence type="ECO:0000259" key="2">
    <source>
        <dbReference type="Pfam" id="PF18276"/>
    </source>
</evidence>
<dbReference type="Pfam" id="PF18413">
    <property type="entry name" value="Neuraminidase"/>
    <property type="match status" value="1"/>
</dbReference>
<name>A0A9P4GFE8_9PLEO</name>
<evidence type="ECO:0000259" key="4">
    <source>
        <dbReference type="Pfam" id="PF20220"/>
    </source>
</evidence>
<gene>
    <name evidence="5" type="ORF">K460DRAFT_397544</name>
</gene>
<dbReference type="GeneID" id="63853418"/>